<proteinExistence type="predicted"/>
<organism evidence="2 3">
    <name type="scientific">Kitasatospora paracochleata</name>
    <dbReference type="NCBI Taxonomy" id="58354"/>
    <lineage>
        <taxon>Bacteria</taxon>
        <taxon>Bacillati</taxon>
        <taxon>Actinomycetota</taxon>
        <taxon>Actinomycetes</taxon>
        <taxon>Kitasatosporales</taxon>
        <taxon>Streptomycetaceae</taxon>
        <taxon>Kitasatospora</taxon>
    </lineage>
</organism>
<dbReference type="EMBL" id="JAMZDX010000008">
    <property type="protein sequence ID" value="MCP2314246.1"/>
    <property type="molecule type" value="Genomic_DNA"/>
</dbReference>
<feature type="domain" description="Knr4/Smi1-like" evidence="1">
    <location>
        <begin position="20"/>
        <end position="158"/>
    </location>
</feature>
<sequence>MRDYLAEVLVMLGPGGQSFADPEAWVRLEAELGTELPEDYKAIVDAYAPIRINEHLTLLHPATERFNLGKDIRDTCQAWAAVNWDPDRLGEDEDPRAVFGLKEVTFGTKDGLIPLSSTDLGEYIFMATLPDGTGHRICAVEHDGAWYEYRMSFAEWLYRYLIGEDVIGPNSSAFYPGPVLLDRLPMSPGDRTVRTYGPDRGM</sequence>
<reference evidence="2 3" key="1">
    <citation type="submission" date="2022-06" db="EMBL/GenBank/DDBJ databases">
        <title>Sequencing the genomes of 1000 actinobacteria strains.</title>
        <authorList>
            <person name="Klenk H.-P."/>
        </authorList>
    </citation>
    <scope>NUCLEOTIDE SEQUENCE [LARGE SCALE GENOMIC DNA]</scope>
    <source>
        <strain evidence="2 3">DSM 41656</strain>
    </source>
</reference>
<protein>
    <recommendedName>
        <fullName evidence="1">Knr4/Smi1-like domain-containing protein</fullName>
    </recommendedName>
</protein>
<comment type="caution">
    <text evidence="2">The sequence shown here is derived from an EMBL/GenBank/DDBJ whole genome shotgun (WGS) entry which is preliminary data.</text>
</comment>
<dbReference type="InterPro" id="IPR018958">
    <property type="entry name" value="Knr4/Smi1-like_dom"/>
</dbReference>
<evidence type="ECO:0000313" key="3">
    <source>
        <dbReference type="Proteomes" id="UP001206483"/>
    </source>
</evidence>
<evidence type="ECO:0000259" key="1">
    <source>
        <dbReference type="Pfam" id="PF09346"/>
    </source>
</evidence>
<dbReference type="InterPro" id="IPR037883">
    <property type="entry name" value="Knr4/Smi1-like_sf"/>
</dbReference>
<gene>
    <name evidence="2" type="ORF">FHR36_007445</name>
</gene>
<name>A0ABT1JC37_9ACTN</name>
<dbReference type="SUPFAM" id="SSF160631">
    <property type="entry name" value="SMI1/KNR4-like"/>
    <property type="match status" value="1"/>
</dbReference>
<keyword evidence="3" id="KW-1185">Reference proteome</keyword>
<dbReference type="Proteomes" id="UP001206483">
    <property type="component" value="Unassembled WGS sequence"/>
</dbReference>
<evidence type="ECO:0000313" key="2">
    <source>
        <dbReference type="EMBL" id="MCP2314246.1"/>
    </source>
</evidence>
<accession>A0ABT1JC37</accession>
<dbReference type="RefSeq" id="WP_253804565.1">
    <property type="nucleotide sequence ID" value="NZ_BAAAUB010000041.1"/>
</dbReference>
<dbReference type="Gene3D" id="3.40.1580.10">
    <property type="entry name" value="SMI1/KNR4-like"/>
    <property type="match status" value="1"/>
</dbReference>
<dbReference type="Pfam" id="PF09346">
    <property type="entry name" value="SMI1_KNR4"/>
    <property type="match status" value="1"/>
</dbReference>